<dbReference type="Proteomes" id="UP001152797">
    <property type="component" value="Unassembled WGS sequence"/>
</dbReference>
<dbReference type="EMBL" id="CAMXCT030006649">
    <property type="protein sequence ID" value="CAL4804987.1"/>
    <property type="molecule type" value="Genomic_DNA"/>
</dbReference>
<proteinExistence type="predicted"/>
<name>A0A9P1LZH3_9DINO</name>
<gene>
    <name evidence="4" type="ORF">C1SCF055_LOCUS42299</name>
</gene>
<dbReference type="GO" id="GO:0005509">
    <property type="term" value="F:calcium ion binding"/>
    <property type="evidence" value="ECO:0007669"/>
    <property type="project" value="InterPro"/>
</dbReference>
<evidence type="ECO:0000259" key="3">
    <source>
        <dbReference type="PROSITE" id="PS50222"/>
    </source>
</evidence>
<protein>
    <recommendedName>
        <fullName evidence="3">EF-hand domain-containing protein</fullName>
    </recommendedName>
</protein>
<dbReference type="Gene3D" id="1.10.238.10">
    <property type="entry name" value="EF-hand"/>
    <property type="match status" value="1"/>
</dbReference>
<dbReference type="EMBL" id="CAMXCT010006649">
    <property type="protein sequence ID" value="CAI4017675.1"/>
    <property type="molecule type" value="Genomic_DNA"/>
</dbReference>
<sequence>MGGENEAIVKRNKPRMSRRSTDGGITGSFYLPVEEAGKIGAENARQGSISLAMRKDSKTRSSSKSAIAVDATLSNRSGSNSRTSSHSTGRTGSKTKITLPFEEFRLRRRSSGVAALAEFLTSGHHGLASPEADSSKPLGKTLQRRATMPTLDVSSEALVLSRQLHLDFHEVKSAMKEIREGRHLPNGGMDEVAWRHCLSRIFGIDVEEKLLRESYAACQVAEGPVDAKLFMTWYRSHIFKIEAHKTKSLEGDELTMELAKKHGCSYTDLTKVRLKFDSYDLDKSGLIDFLEFEHMIHQLLHCSTRSDLPKNRILRFWHEIDRDQNGSVDFQEFTDWYMKYFATAKQDGPIEAFYASFMPDFQRSHTLEASVAYGRLYKRLSQLTEGWRRIFPFFLPTE</sequence>
<feature type="domain" description="EF-hand" evidence="3">
    <location>
        <begin position="267"/>
        <end position="302"/>
    </location>
</feature>
<feature type="non-terminal residue" evidence="4">
    <location>
        <position position="398"/>
    </location>
</feature>
<reference evidence="4" key="1">
    <citation type="submission" date="2022-10" db="EMBL/GenBank/DDBJ databases">
        <authorList>
            <person name="Chen Y."/>
            <person name="Dougan E. K."/>
            <person name="Chan C."/>
            <person name="Rhodes N."/>
            <person name="Thang M."/>
        </authorList>
    </citation>
    <scope>NUCLEOTIDE SEQUENCE</scope>
</reference>
<reference evidence="5 6" key="2">
    <citation type="submission" date="2024-05" db="EMBL/GenBank/DDBJ databases">
        <authorList>
            <person name="Chen Y."/>
            <person name="Shah S."/>
            <person name="Dougan E. K."/>
            <person name="Thang M."/>
            <person name="Chan C."/>
        </authorList>
    </citation>
    <scope>NUCLEOTIDE SEQUENCE [LARGE SCALE GENOMIC DNA]</scope>
</reference>
<dbReference type="AlphaFoldDB" id="A0A9P1LZH3"/>
<comment type="caution">
    <text evidence="4">The sequence shown here is derived from an EMBL/GenBank/DDBJ whole genome shotgun (WGS) entry which is preliminary data.</text>
</comment>
<evidence type="ECO:0000313" key="4">
    <source>
        <dbReference type="EMBL" id="CAI4017675.1"/>
    </source>
</evidence>
<evidence type="ECO:0000256" key="2">
    <source>
        <dbReference type="SAM" id="MobiDB-lite"/>
    </source>
</evidence>
<evidence type="ECO:0000313" key="5">
    <source>
        <dbReference type="EMBL" id="CAL4804987.1"/>
    </source>
</evidence>
<dbReference type="InterPro" id="IPR011992">
    <property type="entry name" value="EF-hand-dom_pair"/>
</dbReference>
<dbReference type="EMBL" id="CAMXCT020006649">
    <property type="protein sequence ID" value="CAL1171050.1"/>
    <property type="molecule type" value="Genomic_DNA"/>
</dbReference>
<feature type="region of interest" description="Disordered" evidence="2">
    <location>
        <begin position="51"/>
        <end position="96"/>
    </location>
</feature>
<dbReference type="CDD" id="cd00051">
    <property type="entry name" value="EFh"/>
    <property type="match status" value="1"/>
</dbReference>
<feature type="compositionally biased region" description="Low complexity" evidence="2">
    <location>
        <begin position="74"/>
        <end position="92"/>
    </location>
</feature>
<dbReference type="InterPro" id="IPR002048">
    <property type="entry name" value="EF_hand_dom"/>
</dbReference>
<organism evidence="4">
    <name type="scientific">Cladocopium goreaui</name>
    <dbReference type="NCBI Taxonomy" id="2562237"/>
    <lineage>
        <taxon>Eukaryota</taxon>
        <taxon>Sar</taxon>
        <taxon>Alveolata</taxon>
        <taxon>Dinophyceae</taxon>
        <taxon>Suessiales</taxon>
        <taxon>Symbiodiniaceae</taxon>
        <taxon>Cladocopium</taxon>
    </lineage>
</organism>
<dbReference type="InterPro" id="IPR018247">
    <property type="entry name" value="EF_Hand_1_Ca_BS"/>
</dbReference>
<dbReference type="Pfam" id="PF13499">
    <property type="entry name" value="EF-hand_7"/>
    <property type="match status" value="1"/>
</dbReference>
<keyword evidence="1" id="KW-0106">Calcium</keyword>
<dbReference type="PROSITE" id="PS50222">
    <property type="entry name" value="EF_HAND_2"/>
    <property type="match status" value="2"/>
</dbReference>
<dbReference type="OrthoDB" id="191686at2759"/>
<accession>A0A9P1LZH3</accession>
<evidence type="ECO:0000256" key="1">
    <source>
        <dbReference type="ARBA" id="ARBA00022837"/>
    </source>
</evidence>
<dbReference type="SMART" id="SM00054">
    <property type="entry name" value="EFh"/>
    <property type="match status" value="2"/>
</dbReference>
<evidence type="ECO:0000313" key="6">
    <source>
        <dbReference type="Proteomes" id="UP001152797"/>
    </source>
</evidence>
<keyword evidence="6" id="KW-1185">Reference proteome</keyword>
<dbReference type="SUPFAM" id="SSF47473">
    <property type="entry name" value="EF-hand"/>
    <property type="match status" value="1"/>
</dbReference>
<feature type="region of interest" description="Disordered" evidence="2">
    <location>
        <begin position="1"/>
        <end position="27"/>
    </location>
</feature>
<dbReference type="PROSITE" id="PS00018">
    <property type="entry name" value="EF_HAND_1"/>
    <property type="match status" value="2"/>
</dbReference>
<feature type="domain" description="EF-hand" evidence="3">
    <location>
        <begin position="308"/>
        <end position="343"/>
    </location>
</feature>